<dbReference type="InterPro" id="IPR036390">
    <property type="entry name" value="WH_DNA-bd_sf"/>
</dbReference>
<dbReference type="EMBL" id="OX459122">
    <property type="protein sequence ID" value="CAI9106580.1"/>
    <property type="molecule type" value="Genomic_DNA"/>
</dbReference>
<keyword evidence="6" id="KW-1185">Reference proteome</keyword>
<keyword evidence="3" id="KW-0949">S-adenosyl-L-methionine</keyword>
<dbReference type="GO" id="GO:0009813">
    <property type="term" value="P:flavonoid biosynthetic process"/>
    <property type="evidence" value="ECO:0007669"/>
    <property type="project" value="UniProtKB-ARBA"/>
</dbReference>
<gene>
    <name evidence="5" type="ORF">OLC1_LOCUS15056</name>
</gene>
<dbReference type="Gene3D" id="1.10.10.10">
    <property type="entry name" value="Winged helix-like DNA-binding domain superfamily/Winged helix DNA-binding domain"/>
    <property type="match status" value="1"/>
</dbReference>
<evidence type="ECO:0000313" key="6">
    <source>
        <dbReference type="Proteomes" id="UP001161247"/>
    </source>
</evidence>
<dbReference type="PANTHER" id="PTHR11746">
    <property type="entry name" value="O-METHYLTRANSFERASE"/>
    <property type="match status" value="1"/>
</dbReference>
<feature type="domain" description="O-methyltransferase dimerisation" evidence="4">
    <location>
        <begin position="20"/>
        <end position="112"/>
    </location>
</feature>
<dbReference type="InterPro" id="IPR016461">
    <property type="entry name" value="COMT-like"/>
</dbReference>
<reference evidence="5" key="1">
    <citation type="submission" date="2023-03" db="EMBL/GenBank/DDBJ databases">
        <authorList>
            <person name="Julca I."/>
        </authorList>
    </citation>
    <scope>NUCLEOTIDE SEQUENCE</scope>
</reference>
<dbReference type="InterPro" id="IPR012967">
    <property type="entry name" value="COMT_dimerisation"/>
</dbReference>
<dbReference type="PROSITE" id="PS51683">
    <property type="entry name" value="SAM_OMT_II"/>
    <property type="match status" value="1"/>
</dbReference>
<evidence type="ECO:0000259" key="4">
    <source>
        <dbReference type="Pfam" id="PF08100"/>
    </source>
</evidence>
<dbReference type="FunFam" id="1.10.10.10:FF:000357">
    <property type="entry name" value="Caffeic acid 3-O-methyltransferase"/>
    <property type="match status" value="1"/>
</dbReference>
<proteinExistence type="predicted"/>
<evidence type="ECO:0000256" key="3">
    <source>
        <dbReference type="ARBA" id="ARBA00022691"/>
    </source>
</evidence>
<dbReference type="Pfam" id="PF08100">
    <property type="entry name" value="Dimerisation"/>
    <property type="match status" value="1"/>
</dbReference>
<evidence type="ECO:0000256" key="1">
    <source>
        <dbReference type="ARBA" id="ARBA00022603"/>
    </source>
</evidence>
<dbReference type="InterPro" id="IPR036388">
    <property type="entry name" value="WH-like_DNA-bd_sf"/>
</dbReference>
<accession>A0AAV1DFQ0</accession>
<keyword evidence="1" id="KW-0489">Methyltransferase</keyword>
<dbReference type="GO" id="GO:0008757">
    <property type="term" value="F:S-adenosylmethionine-dependent methyltransferase activity"/>
    <property type="evidence" value="ECO:0007669"/>
    <property type="project" value="UniProtKB-ARBA"/>
</dbReference>
<dbReference type="GO" id="GO:0032259">
    <property type="term" value="P:methylation"/>
    <property type="evidence" value="ECO:0007669"/>
    <property type="project" value="UniProtKB-KW"/>
</dbReference>
<dbReference type="AlphaFoldDB" id="A0AAV1DFQ0"/>
<dbReference type="GO" id="GO:0046983">
    <property type="term" value="F:protein dimerization activity"/>
    <property type="evidence" value="ECO:0007669"/>
    <property type="project" value="InterPro"/>
</dbReference>
<protein>
    <submittedName>
        <fullName evidence="5">OLC1v1005768C1</fullName>
    </submittedName>
</protein>
<sequence length="122" mass="12830">MENSTVDCNGENGQNFSYAMQLATSVSLPMVLYNAVKLNLFEIIAKAGCGSKLSPTQIAAQLGSKNLGAASVLDRMLRVLSTYSVLTCDEVASTGNGGGYERVYGLTPVGEYSAQHEDGISV</sequence>
<dbReference type="SUPFAM" id="SSF46785">
    <property type="entry name" value="Winged helix' DNA-binding domain"/>
    <property type="match status" value="1"/>
</dbReference>
<evidence type="ECO:0000313" key="5">
    <source>
        <dbReference type="EMBL" id="CAI9106580.1"/>
    </source>
</evidence>
<name>A0AAV1DFQ0_OLDCO</name>
<organism evidence="5 6">
    <name type="scientific">Oldenlandia corymbosa var. corymbosa</name>
    <dbReference type="NCBI Taxonomy" id="529605"/>
    <lineage>
        <taxon>Eukaryota</taxon>
        <taxon>Viridiplantae</taxon>
        <taxon>Streptophyta</taxon>
        <taxon>Embryophyta</taxon>
        <taxon>Tracheophyta</taxon>
        <taxon>Spermatophyta</taxon>
        <taxon>Magnoliopsida</taxon>
        <taxon>eudicotyledons</taxon>
        <taxon>Gunneridae</taxon>
        <taxon>Pentapetalae</taxon>
        <taxon>asterids</taxon>
        <taxon>lamiids</taxon>
        <taxon>Gentianales</taxon>
        <taxon>Rubiaceae</taxon>
        <taxon>Rubioideae</taxon>
        <taxon>Spermacoceae</taxon>
        <taxon>Hedyotis-Oldenlandia complex</taxon>
        <taxon>Oldenlandia</taxon>
    </lineage>
</organism>
<dbReference type="Proteomes" id="UP001161247">
    <property type="component" value="Chromosome 5"/>
</dbReference>
<keyword evidence="2" id="KW-0808">Transferase</keyword>
<evidence type="ECO:0000256" key="2">
    <source>
        <dbReference type="ARBA" id="ARBA00022679"/>
    </source>
</evidence>